<evidence type="ECO:0000313" key="7">
    <source>
        <dbReference type="EMBL" id="KAH8701068.1"/>
    </source>
</evidence>
<dbReference type="InterPro" id="IPR002938">
    <property type="entry name" value="FAD-bd"/>
</dbReference>
<dbReference type="Proteomes" id="UP001201262">
    <property type="component" value="Unassembled WGS sequence"/>
</dbReference>
<comment type="cofactor">
    <cofactor evidence="1">
        <name>FAD</name>
        <dbReference type="ChEBI" id="CHEBI:57692"/>
    </cofactor>
</comment>
<feature type="domain" description="FAD-binding" evidence="6">
    <location>
        <begin position="12"/>
        <end position="387"/>
    </location>
</feature>
<keyword evidence="5" id="KW-0503">Monooxygenase</keyword>
<evidence type="ECO:0000313" key="8">
    <source>
        <dbReference type="Proteomes" id="UP001201262"/>
    </source>
</evidence>
<dbReference type="EMBL" id="JAJTJA010000004">
    <property type="protein sequence ID" value="KAH8701068.1"/>
    <property type="molecule type" value="Genomic_DNA"/>
</dbReference>
<reference evidence="7" key="1">
    <citation type="submission" date="2021-12" db="EMBL/GenBank/DDBJ databases">
        <title>Convergent genome expansion in fungi linked to evolution of root-endophyte symbiosis.</title>
        <authorList>
            <consortium name="DOE Joint Genome Institute"/>
            <person name="Ke Y.-H."/>
            <person name="Bonito G."/>
            <person name="Liao H.-L."/>
            <person name="Looney B."/>
            <person name="Rojas-Flechas A."/>
            <person name="Nash J."/>
            <person name="Hameed K."/>
            <person name="Schadt C."/>
            <person name="Martin F."/>
            <person name="Crous P.W."/>
            <person name="Miettinen O."/>
            <person name="Magnuson J.K."/>
            <person name="Labbe J."/>
            <person name="Jacobson D."/>
            <person name="Doktycz M.J."/>
            <person name="Veneault-Fourrey C."/>
            <person name="Kuo A."/>
            <person name="Mondo S."/>
            <person name="Calhoun S."/>
            <person name="Riley R."/>
            <person name="Ohm R."/>
            <person name="LaButti K."/>
            <person name="Andreopoulos B."/>
            <person name="Pangilinan J."/>
            <person name="Nolan M."/>
            <person name="Tritt A."/>
            <person name="Clum A."/>
            <person name="Lipzen A."/>
            <person name="Daum C."/>
            <person name="Barry K."/>
            <person name="Grigoriev I.V."/>
            <person name="Vilgalys R."/>
        </authorList>
    </citation>
    <scope>NUCLEOTIDE SEQUENCE</scope>
    <source>
        <strain evidence="7">PMI_201</strain>
    </source>
</reference>
<keyword evidence="4" id="KW-0560">Oxidoreductase</keyword>
<gene>
    <name evidence="7" type="ORF">BGW36DRAFT_375518</name>
</gene>
<organism evidence="7 8">
    <name type="scientific">Talaromyces proteolyticus</name>
    <dbReference type="NCBI Taxonomy" id="1131652"/>
    <lineage>
        <taxon>Eukaryota</taxon>
        <taxon>Fungi</taxon>
        <taxon>Dikarya</taxon>
        <taxon>Ascomycota</taxon>
        <taxon>Pezizomycotina</taxon>
        <taxon>Eurotiomycetes</taxon>
        <taxon>Eurotiomycetidae</taxon>
        <taxon>Eurotiales</taxon>
        <taxon>Trichocomaceae</taxon>
        <taxon>Talaromyces</taxon>
        <taxon>Talaromyces sect. Bacilispori</taxon>
    </lineage>
</organism>
<evidence type="ECO:0000259" key="6">
    <source>
        <dbReference type="Pfam" id="PF01494"/>
    </source>
</evidence>
<comment type="caution">
    <text evidence="7">The sequence shown here is derived from an EMBL/GenBank/DDBJ whole genome shotgun (WGS) entry which is preliminary data.</text>
</comment>
<dbReference type="GO" id="GO:0071949">
    <property type="term" value="F:FAD binding"/>
    <property type="evidence" value="ECO:0007669"/>
    <property type="project" value="InterPro"/>
</dbReference>
<evidence type="ECO:0000256" key="1">
    <source>
        <dbReference type="ARBA" id="ARBA00001974"/>
    </source>
</evidence>
<evidence type="ECO:0000256" key="3">
    <source>
        <dbReference type="ARBA" id="ARBA00022827"/>
    </source>
</evidence>
<accession>A0AAD4KUE2</accession>
<dbReference type="GO" id="GO:0004497">
    <property type="term" value="F:monooxygenase activity"/>
    <property type="evidence" value="ECO:0007669"/>
    <property type="project" value="UniProtKB-KW"/>
</dbReference>
<dbReference type="PANTHER" id="PTHR47178">
    <property type="entry name" value="MONOOXYGENASE, FAD-BINDING"/>
    <property type="match status" value="1"/>
</dbReference>
<evidence type="ECO:0000256" key="2">
    <source>
        <dbReference type="ARBA" id="ARBA00022630"/>
    </source>
</evidence>
<name>A0AAD4KUE2_9EURO</name>
<evidence type="ECO:0000256" key="5">
    <source>
        <dbReference type="ARBA" id="ARBA00023033"/>
    </source>
</evidence>
<dbReference type="Gene3D" id="3.50.50.60">
    <property type="entry name" value="FAD/NAD(P)-binding domain"/>
    <property type="match status" value="1"/>
</dbReference>
<dbReference type="Pfam" id="PF01494">
    <property type="entry name" value="FAD_binding_3"/>
    <property type="match status" value="1"/>
</dbReference>
<dbReference type="InterPro" id="IPR036188">
    <property type="entry name" value="FAD/NAD-bd_sf"/>
</dbReference>
<protein>
    <recommendedName>
        <fullName evidence="6">FAD-binding domain-containing protein</fullName>
    </recommendedName>
</protein>
<dbReference type="SUPFAM" id="SSF51905">
    <property type="entry name" value="FAD/NAD(P)-binding domain"/>
    <property type="match status" value="1"/>
</dbReference>
<dbReference type="PRINTS" id="PR00420">
    <property type="entry name" value="RNGMNOXGNASE"/>
</dbReference>
<evidence type="ECO:0000256" key="4">
    <source>
        <dbReference type="ARBA" id="ARBA00023002"/>
    </source>
</evidence>
<sequence length="441" mass="48905">MPTRLESNRPLRVAIIGAGPGGLVLAQLLRDDPGFEVTVYERGEAEGDETSSLTGYRILITPELLDSLRKHLPADVQMLLEKAIGVSQKNGNRLGMMDTMCRLICRVDLAGMRSLCSVSRWKLRKALLSGSREFVKFGRVFTSYEVDGSKGVKVSFSDGESIHCDLLVGADGAGSRVRKQLLPDSSRSSTGVTTIYFKAPYTPETEAMIPWASGIMAMAPRRSMVVAYYKNPAKPYGPYDLNNIDPEDSFLMVGMGCYTNEFFNQDKHPDELTPEELKDECLNRARGWHPLLQALIAITVPNSVFVSHIKTQDPIEPWKTGQVTILGDAAHSMTPFLGQGATNAIVDAMTLAEKLKWTEEKEKETITAGVREYESSMLKRGNAAVKNSLYALDLTFAWGNTPWRAWFRNLALSFWDILTPHPANLVEPFPVSYSESNKKGN</sequence>
<keyword evidence="8" id="KW-1185">Reference proteome</keyword>
<proteinExistence type="predicted"/>
<dbReference type="AlphaFoldDB" id="A0AAD4KUE2"/>
<dbReference type="GeneID" id="70246062"/>
<dbReference type="PANTHER" id="PTHR47178:SF5">
    <property type="entry name" value="FAD-BINDING DOMAIN-CONTAINING PROTEIN"/>
    <property type="match status" value="1"/>
</dbReference>
<dbReference type="RefSeq" id="XP_046074774.1">
    <property type="nucleotide sequence ID" value="XM_046215775.1"/>
</dbReference>
<keyword evidence="2" id="KW-0285">Flavoprotein</keyword>
<keyword evidence="3" id="KW-0274">FAD</keyword>